<evidence type="ECO:0000256" key="4">
    <source>
        <dbReference type="ARBA" id="ARBA00022989"/>
    </source>
</evidence>
<keyword evidence="8" id="KW-1185">Reference proteome</keyword>
<dbReference type="InterPro" id="IPR050367">
    <property type="entry name" value="APC_superfamily"/>
</dbReference>
<feature type="transmembrane region" description="Helical" evidence="6">
    <location>
        <begin position="47"/>
        <end position="69"/>
    </location>
</feature>
<keyword evidence="4 6" id="KW-1133">Transmembrane helix</keyword>
<evidence type="ECO:0000256" key="5">
    <source>
        <dbReference type="ARBA" id="ARBA00023136"/>
    </source>
</evidence>
<evidence type="ECO:0000313" key="7">
    <source>
        <dbReference type="EMBL" id="KTD48561.1"/>
    </source>
</evidence>
<dbReference type="Gene3D" id="1.20.1740.10">
    <property type="entry name" value="Amino acid/polyamine transporter I"/>
    <property type="match status" value="1"/>
</dbReference>
<comment type="subcellular location">
    <subcellularLocation>
        <location evidence="1">Cell membrane</location>
        <topology evidence="1">Multi-pass membrane protein</topology>
    </subcellularLocation>
</comment>
<accession>A0A0W0XUP0</accession>
<dbReference type="GO" id="GO:0005886">
    <property type="term" value="C:plasma membrane"/>
    <property type="evidence" value="ECO:0007669"/>
    <property type="project" value="UniProtKB-SubCell"/>
</dbReference>
<dbReference type="InterPro" id="IPR002293">
    <property type="entry name" value="AA/rel_permease1"/>
</dbReference>
<dbReference type="STRING" id="458.Lrub_0912"/>
<evidence type="ECO:0000313" key="8">
    <source>
        <dbReference type="Proteomes" id="UP000054608"/>
    </source>
</evidence>
<keyword evidence="2" id="KW-1003">Cell membrane</keyword>
<dbReference type="Proteomes" id="UP000054608">
    <property type="component" value="Unassembled WGS sequence"/>
</dbReference>
<sequence length="403" mass="44357">MPIDVRNTHGLETNIIADPGFFLWFGNDSWCRDLCLNWRSRQRGREFYSVSFIIASILALFTAFSYAELSARFPQSAGSALYVRQAFKKAWLSGLVGWLVVLTGVTSAATIALGFASYFVLLLPAPPLLSVTVLVLLLGALTLWGIRESATVIMVMTLIEIGGLLLIIFYGRHAFAALGNSHWTWPSSMQGILIGAFIAFYAYIGFEDMVNTSEETINPEKNLPRGIFIALGGAMLLYLLVAIVVIITLPTELLTRSNMPLIEIITYQGHSPLLFTLIALIAIMNGILVQIIMASRLIYGMAKQDNAPAVFAHVYEKTHTPVYATVLVVAMILLFAYVLPIATLAKLTSTIILCVFMLVHASLIRIKLGNRQKPSSFSVPIGIPILAILLTLGFLGMQWWIAR</sequence>
<dbReference type="AlphaFoldDB" id="A0A0W0XUP0"/>
<evidence type="ECO:0000256" key="1">
    <source>
        <dbReference type="ARBA" id="ARBA00004651"/>
    </source>
</evidence>
<reference evidence="7 8" key="1">
    <citation type="submission" date="2015-11" db="EMBL/GenBank/DDBJ databases">
        <title>Genomic analysis of 38 Legionella species identifies large and diverse effector repertoires.</title>
        <authorList>
            <person name="Burstein D."/>
            <person name="Amaro F."/>
            <person name="Zusman T."/>
            <person name="Lifshitz Z."/>
            <person name="Cohen O."/>
            <person name="Gilbert J.A."/>
            <person name="Pupko T."/>
            <person name="Shuman H.A."/>
            <person name="Segal G."/>
        </authorList>
    </citation>
    <scope>NUCLEOTIDE SEQUENCE [LARGE SCALE GENOMIC DNA]</scope>
    <source>
        <strain evidence="7 8">WA-270A-C2</strain>
    </source>
</reference>
<feature type="transmembrane region" description="Helical" evidence="6">
    <location>
        <begin position="347"/>
        <end position="366"/>
    </location>
</feature>
<organism evidence="7 8">
    <name type="scientific">Legionella rubrilucens</name>
    <dbReference type="NCBI Taxonomy" id="458"/>
    <lineage>
        <taxon>Bacteria</taxon>
        <taxon>Pseudomonadati</taxon>
        <taxon>Pseudomonadota</taxon>
        <taxon>Gammaproteobacteria</taxon>
        <taxon>Legionellales</taxon>
        <taxon>Legionellaceae</taxon>
        <taxon>Legionella</taxon>
    </lineage>
</organism>
<comment type="caution">
    <text evidence="7">The sequence shown here is derived from an EMBL/GenBank/DDBJ whole genome shotgun (WGS) entry which is preliminary data.</text>
</comment>
<evidence type="ECO:0000256" key="6">
    <source>
        <dbReference type="SAM" id="Phobius"/>
    </source>
</evidence>
<feature type="transmembrane region" description="Helical" evidence="6">
    <location>
        <begin position="90"/>
        <end position="121"/>
    </location>
</feature>
<evidence type="ECO:0000256" key="3">
    <source>
        <dbReference type="ARBA" id="ARBA00022692"/>
    </source>
</evidence>
<evidence type="ECO:0000256" key="2">
    <source>
        <dbReference type="ARBA" id="ARBA00022475"/>
    </source>
</evidence>
<dbReference type="Pfam" id="PF13520">
    <property type="entry name" value="AA_permease_2"/>
    <property type="match status" value="1"/>
</dbReference>
<feature type="transmembrane region" description="Helical" evidence="6">
    <location>
        <begin position="183"/>
        <end position="206"/>
    </location>
</feature>
<keyword evidence="5 6" id="KW-0472">Membrane</keyword>
<gene>
    <name evidence="7" type="ORF">Lrub_0912</name>
</gene>
<keyword evidence="3 6" id="KW-0812">Transmembrane</keyword>
<feature type="transmembrane region" description="Helical" evidence="6">
    <location>
        <begin position="127"/>
        <end position="146"/>
    </location>
</feature>
<proteinExistence type="predicted"/>
<dbReference type="GO" id="GO:0022857">
    <property type="term" value="F:transmembrane transporter activity"/>
    <property type="evidence" value="ECO:0007669"/>
    <property type="project" value="InterPro"/>
</dbReference>
<dbReference type="PIRSF" id="PIRSF006060">
    <property type="entry name" value="AA_transporter"/>
    <property type="match status" value="1"/>
</dbReference>
<name>A0A0W0XUP0_9GAMM</name>
<feature type="transmembrane region" description="Helical" evidence="6">
    <location>
        <begin position="273"/>
        <end position="299"/>
    </location>
</feature>
<dbReference type="PANTHER" id="PTHR42770:SF11">
    <property type="entry name" value="INNER MEMBRANE TRANSPORT PROTEIN YBAT"/>
    <property type="match status" value="1"/>
</dbReference>
<dbReference type="PANTHER" id="PTHR42770">
    <property type="entry name" value="AMINO ACID TRANSPORTER-RELATED"/>
    <property type="match status" value="1"/>
</dbReference>
<feature type="transmembrane region" description="Helical" evidence="6">
    <location>
        <begin position="227"/>
        <end position="249"/>
    </location>
</feature>
<feature type="transmembrane region" description="Helical" evidence="6">
    <location>
        <begin position="153"/>
        <end position="171"/>
    </location>
</feature>
<feature type="transmembrane region" description="Helical" evidence="6">
    <location>
        <begin position="378"/>
        <end position="401"/>
    </location>
</feature>
<feature type="transmembrane region" description="Helical" evidence="6">
    <location>
        <begin position="320"/>
        <end position="341"/>
    </location>
</feature>
<protein>
    <submittedName>
        <fullName evidence="7">Amino acid transporter</fullName>
    </submittedName>
</protein>
<dbReference type="EMBL" id="LNYT01000007">
    <property type="protein sequence ID" value="KTD48561.1"/>
    <property type="molecule type" value="Genomic_DNA"/>
</dbReference>
<dbReference type="PATRIC" id="fig|458.5.peg.945"/>